<reference evidence="1" key="1">
    <citation type="journal article" date="2021" name="Proc. Natl. Acad. Sci. U.S.A.">
        <title>A Catalog of Tens of Thousands of Viruses from Human Metagenomes Reveals Hidden Associations with Chronic Diseases.</title>
        <authorList>
            <person name="Tisza M.J."/>
            <person name="Buck C.B."/>
        </authorList>
    </citation>
    <scope>NUCLEOTIDE SEQUENCE</scope>
    <source>
        <strain evidence="1">CtrJu12</strain>
    </source>
</reference>
<proteinExistence type="predicted"/>
<dbReference type="PROSITE" id="PS51257">
    <property type="entry name" value="PROKAR_LIPOPROTEIN"/>
    <property type="match status" value="1"/>
</dbReference>
<sequence>MKLVYAGNWFALGACIYGRKSPDEALKVLGLQIKPRKRNRYNVDIEILINMRREGLTIRQIAAACDMSFTVVRKRLLNAGIELTRLNNKEKTQ</sequence>
<accession>A0A8S5U905</accession>
<organism evidence="1">
    <name type="scientific">Podoviridae sp. ctrJu12</name>
    <dbReference type="NCBI Taxonomy" id="2825278"/>
    <lineage>
        <taxon>Viruses</taxon>
        <taxon>Duplodnaviria</taxon>
        <taxon>Heunggongvirae</taxon>
        <taxon>Uroviricota</taxon>
        <taxon>Caudoviricetes</taxon>
    </lineage>
</organism>
<keyword evidence="1" id="KW-0238">DNA-binding</keyword>
<keyword evidence="1" id="KW-0371">Homeobox</keyword>
<dbReference type="EMBL" id="BK016040">
    <property type="protein sequence ID" value="DAF90941.1"/>
    <property type="molecule type" value="Genomic_DNA"/>
</dbReference>
<protein>
    <submittedName>
        <fullName evidence="1">Homeodomain-like domain</fullName>
    </submittedName>
</protein>
<evidence type="ECO:0000313" key="1">
    <source>
        <dbReference type="EMBL" id="DAF90941.1"/>
    </source>
</evidence>
<name>A0A8S5U905_9CAUD</name>
<dbReference type="GO" id="GO:0003677">
    <property type="term" value="F:DNA binding"/>
    <property type="evidence" value="ECO:0007669"/>
    <property type="project" value="UniProtKB-KW"/>
</dbReference>